<dbReference type="AlphaFoldDB" id="A0A3N2C0K0"/>
<name>A0A3N2C0K0_9MICO</name>
<reference evidence="2 3" key="1">
    <citation type="submission" date="2018-11" db="EMBL/GenBank/DDBJ databases">
        <title>Sequencing the genomes of 1000 actinobacteria strains.</title>
        <authorList>
            <person name="Klenk H.-P."/>
        </authorList>
    </citation>
    <scope>NUCLEOTIDE SEQUENCE [LARGE SCALE GENOMIC DNA]</scope>
    <source>
        <strain evidence="2 3">DSM 14012</strain>
    </source>
</reference>
<protein>
    <recommendedName>
        <fullName evidence="1">Histone acetyltransferase Rv0428c-like SH3 domain-containing protein</fullName>
    </recommendedName>
</protein>
<gene>
    <name evidence="2" type="ORF">EDD42_0891</name>
</gene>
<comment type="caution">
    <text evidence="2">The sequence shown here is derived from an EMBL/GenBank/DDBJ whole genome shotgun (WGS) entry which is preliminary data.</text>
</comment>
<dbReference type="RefSeq" id="WP_085511002.1">
    <property type="nucleotide sequence ID" value="NZ_FXAP01000001.1"/>
</dbReference>
<sequence length="83" mass="8720">MIGPAAVRFLREAPLGSRVVVRFALPEGAEAGATDALGELVERTETGCTVETMRGPVVIVDTDVIAAKPVPPAPAPRERRRSA</sequence>
<organism evidence="2 3">
    <name type="scientific">Plantibacter flavus</name>
    <dbReference type="NCBI Taxonomy" id="150123"/>
    <lineage>
        <taxon>Bacteria</taxon>
        <taxon>Bacillati</taxon>
        <taxon>Actinomycetota</taxon>
        <taxon>Actinomycetes</taxon>
        <taxon>Micrococcales</taxon>
        <taxon>Microbacteriaceae</taxon>
        <taxon>Plantibacter</taxon>
    </lineage>
</organism>
<dbReference type="EMBL" id="RKHL01000001">
    <property type="protein sequence ID" value="ROR80844.1"/>
    <property type="molecule type" value="Genomic_DNA"/>
</dbReference>
<evidence type="ECO:0000259" key="1">
    <source>
        <dbReference type="Pfam" id="PF24551"/>
    </source>
</evidence>
<dbReference type="Pfam" id="PF24551">
    <property type="entry name" value="SH3_Rv0428c"/>
    <property type="match status" value="1"/>
</dbReference>
<proteinExistence type="predicted"/>
<dbReference type="InterPro" id="IPR056934">
    <property type="entry name" value="SH3_Rv0428c"/>
</dbReference>
<evidence type="ECO:0000313" key="3">
    <source>
        <dbReference type="Proteomes" id="UP000266915"/>
    </source>
</evidence>
<accession>A0A3N2C0K0</accession>
<feature type="domain" description="Histone acetyltransferase Rv0428c-like SH3" evidence="1">
    <location>
        <begin position="14"/>
        <end position="67"/>
    </location>
</feature>
<keyword evidence="3" id="KW-1185">Reference proteome</keyword>
<dbReference type="Proteomes" id="UP000266915">
    <property type="component" value="Unassembled WGS sequence"/>
</dbReference>
<evidence type="ECO:0000313" key="2">
    <source>
        <dbReference type="EMBL" id="ROR80844.1"/>
    </source>
</evidence>